<evidence type="ECO:0000313" key="2">
    <source>
        <dbReference type="EnsemblProtists" id="EOD11463"/>
    </source>
</evidence>
<sequence length="320" mass="34328">MRTHWHRLGVHIETESEALADSPASWTRLPRVSVRRENLTRRASIVIVRTTRTHRHRTAVSFDPFLLRLLLLFIAAGAASALTLGIARLGSRAAAMGTMSEGLESHSHVASHLRSAPVWAESAAKLVSTDVRNLAAQLRETVAVSAWSAEEDGVSVFDALAAAALHLDEWGRSRAPIVHWGSSLCLSGLGVAPAGAPPPLKECLAPLTRDVTKLLGRCLVKSPWRVCRLALRYVAFVWTRALSSAVRQPEEWARRRGHLLASLLEEVNGLLSGGEQAEEDPLAALGAEMGSCVRRAASALNGAAVAAYELSTCLSNGGIL</sequence>
<dbReference type="RefSeq" id="XP_005763892.1">
    <property type="nucleotide sequence ID" value="XM_005763835.1"/>
</dbReference>
<organism evidence="2 3">
    <name type="scientific">Emiliania huxleyi (strain CCMP1516)</name>
    <dbReference type="NCBI Taxonomy" id="280463"/>
    <lineage>
        <taxon>Eukaryota</taxon>
        <taxon>Haptista</taxon>
        <taxon>Haptophyta</taxon>
        <taxon>Prymnesiophyceae</taxon>
        <taxon>Isochrysidales</taxon>
        <taxon>Noelaerhabdaceae</taxon>
        <taxon>Emiliania</taxon>
    </lineage>
</organism>
<dbReference type="PaxDb" id="2903-EOD11463"/>
<dbReference type="KEGG" id="ehx:EMIHUDRAFT_470907"/>
<keyword evidence="3" id="KW-1185">Reference proteome</keyword>
<accession>A0A0D3IJM8</accession>
<dbReference type="EnsemblProtists" id="EOD11463">
    <property type="protein sequence ID" value="EOD11463"/>
    <property type="gene ID" value="EMIHUDRAFT_470907"/>
</dbReference>
<protein>
    <submittedName>
        <fullName evidence="2">Uncharacterized protein</fullName>
    </submittedName>
</protein>
<keyword evidence="1" id="KW-1133">Transmembrane helix</keyword>
<dbReference type="GeneID" id="17257616"/>
<dbReference type="Proteomes" id="UP000013827">
    <property type="component" value="Unassembled WGS sequence"/>
</dbReference>
<evidence type="ECO:0000313" key="3">
    <source>
        <dbReference type="Proteomes" id="UP000013827"/>
    </source>
</evidence>
<feature type="transmembrane region" description="Helical" evidence="1">
    <location>
        <begin position="65"/>
        <end position="87"/>
    </location>
</feature>
<reference evidence="2" key="2">
    <citation type="submission" date="2024-10" db="UniProtKB">
        <authorList>
            <consortium name="EnsemblProtists"/>
        </authorList>
    </citation>
    <scope>IDENTIFICATION</scope>
</reference>
<dbReference type="AlphaFoldDB" id="A0A0D3IJM8"/>
<keyword evidence="1" id="KW-0812">Transmembrane</keyword>
<name>A0A0D3IJM8_EMIH1</name>
<reference evidence="3" key="1">
    <citation type="journal article" date="2013" name="Nature">
        <title>Pan genome of the phytoplankton Emiliania underpins its global distribution.</title>
        <authorList>
            <person name="Read B.A."/>
            <person name="Kegel J."/>
            <person name="Klute M.J."/>
            <person name="Kuo A."/>
            <person name="Lefebvre S.C."/>
            <person name="Maumus F."/>
            <person name="Mayer C."/>
            <person name="Miller J."/>
            <person name="Monier A."/>
            <person name="Salamov A."/>
            <person name="Young J."/>
            <person name="Aguilar M."/>
            <person name="Claverie J.M."/>
            <person name="Frickenhaus S."/>
            <person name="Gonzalez K."/>
            <person name="Herman E.K."/>
            <person name="Lin Y.C."/>
            <person name="Napier J."/>
            <person name="Ogata H."/>
            <person name="Sarno A.F."/>
            <person name="Shmutz J."/>
            <person name="Schroeder D."/>
            <person name="de Vargas C."/>
            <person name="Verret F."/>
            <person name="von Dassow P."/>
            <person name="Valentin K."/>
            <person name="Van de Peer Y."/>
            <person name="Wheeler G."/>
            <person name="Dacks J.B."/>
            <person name="Delwiche C.F."/>
            <person name="Dyhrman S.T."/>
            <person name="Glockner G."/>
            <person name="John U."/>
            <person name="Richards T."/>
            <person name="Worden A.Z."/>
            <person name="Zhang X."/>
            <person name="Grigoriev I.V."/>
            <person name="Allen A.E."/>
            <person name="Bidle K."/>
            <person name="Borodovsky M."/>
            <person name="Bowler C."/>
            <person name="Brownlee C."/>
            <person name="Cock J.M."/>
            <person name="Elias M."/>
            <person name="Gladyshev V.N."/>
            <person name="Groth M."/>
            <person name="Guda C."/>
            <person name="Hadaegh A."/>
            <person name="Iglesias-Rodriguez M.D."/>
            <person name="Jenkins J."/>
            <person name="Jones B.M."/>
            <person name="Lawson T."/>
            <person name="Leese F."/>
            <person name="Lindquist E."/>
            <person name="Lobanov A."/>
            <person name="Lomsadze A."/>
            <person name="Malik S.B."/>
            <person name="Marsh M.E."/>
            <person name="Mackinder L."/>
            <person name="Mock T."/>
            <person name="Mueller-Roeber B."/>
            <person name="Pagarete A."/>
            <person name="Parker M."/>
            <person name="Probert I."/>
            <person name="Quesneville H."/>
            <person name="Raines C."/>
            <person name="Rensing S.A."/>
            <person name="Riano-Pachon D.M."/>
            <person name="Richier S."/>
            <person name="Rokitta S."/>
            <person name="Shiraiwa Y."/>
            <person name="Soanes D.M."/>
            <person name="van der Giezen M."/>
            <person name="Wahlund T.M."/>
            <person name="Williams B."/>
            <person name="Wilson W."/>
            <person name="Wolfe G."/>
            <person name="Wurch L.L."/>
        </authorList>
    </citation>
    <scope>NUCLEOTIDE SEQUENCE</scope>
</reference>
<dbReference type="HOGENOM" id="CLU_075439_0_0_1"/>
<proteinExistence type="predicted"/>
<evidence type="ECO:0000256" key="1">
    <source>
        <dbReference type="SAM" id="Phobius"/>
    </source>
</evidence>
<keyword evidence="1" id="KW-0472">Membrane</keyword>